<accession>A0A9P8W1N8</accession>
<proteinExistence type="predicted"/>
<evidence type="ECO:0000313" key="3">
    <source>
        <dbReference type="Proteomes" id="UP000777438"/>
    </source>
</evidence>
<evidence type="ECO:0000313" key="2">
    <source>
        <dbReference type="EMBL" id="KAH6887752.1"/>
    </source>
</evidence>
<feature type="transmembrane region" description="Helical" evidence="1">
    <location>
        <begin position="12"/>
        <end position="33"/>
    </location>
</feature>
<dbReference type="Proteomes" id="UP000777438">
    <property type="component" value="Unassembled WGS sequence"/>
</dbReference>
<gene>
    <name evidence="2" type="ORF">B0T10DRAFT_461190</name>
</gene>
<dbReference type="AlphaFoldDB" id="A0A9P8W1N8"/>
<comment type="caution">
    <text evidence="2">The sequence shown here is derived from an EMBL/GenBank/DDBJ whole genome shotgun (WGS) entry which is preliminary data.</text>
</comment>
<protein>
    <submittedName>
        <fullName evidence="2">Uncharacterized protein</fullName>
    </submittedName>
</protein>
<dbReference type="OrthoDB" id="4436466at2759"/>
<keyword evidence="1" id="KW-0812">Transmembrane</keyword>
<keyword evidence="1" id="KW-1133">Transmembrane helix</keyword>
<keyword evidence="3" id="KW-1185">Reference proteome</keyword>
<keyword evidence="1" id="KW-0472">Membrane</keyword>
<name>A0A9P8W1N8_9HYPO</name>
<evidence type="ECO:0000256" key="1">
    <source>
        <dbReference type="SAM" id="Phobius"/>
    </source>
</evidence>
<reference evidence="2 3" key="1">
    <citation type="journal article" date="2021" name="Nat. Commun.">
        <title>Genetic determinants of endophytism in the Arabidopsis root mycobiome.</title>
        <authorList>
            <person name="Mesny F."/>
            <person name="Miyauchi S."/>
            <person name="Thiergart T."/>
            <person name="Pickel B."/>
            <person name="Atanasova L."/>
            <person name="Karlsson M."/>
            <person name="Huettel B."/>
            <person name="Barry K.W."/>
            <person name="Haridas S."/>
            <person name="Chen C."/>
            <person name="Bauer D."/>
            <person name="Andreopoulos W."/>
            <person name="Pangilinan J."/>
            <person name="LaButti K."/>
            <person name="Riley R."/>
            <person name="Lipzen A."/>
            <person name="Clum A."/>
            <person name="Drula E."/>
            <person name="Henrissat B."/>
            <person name="Kohler A."/>
            <person name="Grigoriev I.V."/>
            <person name="Martin F.M."/>
            <person name="Hacquard S."/>
        </authorList>
    </citation>
    <scope>NUCLEOTIDE SEQUENCE [LARGE SCALE GENOMIC DNA]</scope>
    <source>
        <strain evidence="2 3">MPI-CAGE-CH-0241</strain>
    </source>
</reference>
<sequence length="240" mass="27306">MARNSSAIRRRLLTLAKATVGVSVTGATGFWFWTRKCSFEEFEPETDALFSHPILSKINPWNKPESHDMCVRRVAVGEIRPELLEDAREGGSRLVEAFCAGMWGRYGFGIQRRIMTLFKDEGNKEDLWTKDDLLGSTYEPGTFMTHHFHILEKRPQSIVFRACFSPRQTPPSPLAMDTLCELRAEVNEEKHVVEFRMKAITFNGLKDAPEKPDPFGGVGGWLHRQYAVLLLEAAAENCMR</sequence>
<organism evidence="2 3">
    <name type="scientific">Thelonectria olida</name>
    <dbReference type="NCBI Taxonomy" id="1576542"/>
    <lineage>
        <taxon>Eukaryota</taxon>
        <taxon>Fungi</taxon>
        <taxon>Dikarya</taxon>
        <taxon>Ascomycota</taxon>
        <taxon>Pezizomycotina</taxon>
        <taxon>Sordariomycetes</taxon>
        <taxon>Hypocreomycetidae</taxon>
        <taxon>Hypocreales</taxon>
        <taxon>Nectriaceae</taxon>
        <taxon>Thelonectria</taxon>
    </lineage>
</organism>
<dbReference type="EMBL" id="JAGPYM010000014">
    <property type="protein sequence ID" value="KAH6887752.1"/>
    <property type="molecule type" value="Genomic_DNA"/>
</dbReference>